<dbReference type="PANTHER" id="PTHR43646:SF2">
    <property type="entry name" value="GLYCOSYLTRANSFERASE 2-LIKE DOMAIN-CONTAINING PROTEIN"/>
    <property type="match status" value="1"/>
</dbReference>
<keyword evidence="9" id="KW-1185">Reference proteome</keyword>
<dbReference type="Proteomes" id="UP001180453">
    <property type="component" value="Unassembled WGS sequence"/>
</dbReference>
<keyword evidence="4" id="KW-0808">Transferase</keyword>
<feature type="domain" description="Glycosyltransferase 2-like" evidence="7">
    <location>
        <begin position="6"/>
        <end position="125"/>
    </location>
</feature>
<comment type="caution">
    <text evidence="8">The sequence shown here is derived from an EMBL/GenBank/DDBJ whole genome shotgun (WGS) entry which is preliminary data.</text>
</comment>
<evidence type="ECO:0000256" key="6">
    <source>
        <dbReference type="SAM" id="SignalP"/>
    </source>
</evidence>
<evidence type="ECO:0000256" key="5">
    <source>
        <dbReference type="ARBA" id="ARBA00023136"/>
    </source>
</evidence>
<dbReference type="Gene3D" id="3.90.550.10">
    <property type="entry name" value="Spore Coat Polysaccharide Biosynthesis Protein SpsA, Chain A"/>
    <property type="match status" value="1"/>
</dbReference>
<evidence type="ECO:0000256" key="3">
    <source>
        <dbReference type="ARBA" id="ARBA00022676"/>
    </source>
</evidence>
<dbReference type="SUPFAM" id="SSF53448">
    <property type="entry name" value="Nucleotide-diphospho-sugar transferases"/>
    <property type="match status" value="1"/>
</dbReference>
<evidence type="ECO:0000256" key="2">
    <source>
        <dbReference type="ARBA" id="ARBA00022475"/>
    </source>
</evidence>
<dbReference type="InterPro" id="IPR001173">
    <property type="entry name" value="Glyco_trans_2-like"/>
</dbReference>
<dbReference type="RefSeq" id="WP_310271479.1">
    <property type="nucleotide sequence ID" value="NZ_JAVDXU010000004.1"/>
</dbReference>
<accession>A0ABU1YUL4</accession>
<comment type="subcellular location">
    <subcellularLocation>
        <location evidence="1">Cell membrane</location>
    </subcellularLocation>
</comment>
<feature type="signal peptide" evidence="6">
    <location>
        <begin position="1"/>
        <end position="28"/>
    </location>
</feature>
<evidence type="ECO:0000259" key="7">
    <source>
        <dbReference type="Pfam" id="PF00535"/>
    </source>
</evidence>
<feature type="chain" id="PRO_5045255661" evidence="6">
    <location>
        <begin position="29"/>
        <end position="322"/>
    </location>
</feature>
<keyword evidence="3" id="KW-0328">Glycosyltransferase</keyword>
<name>A0ABU1YUL4_ROSSA</name>
<dbReference type="InterPro" id="IPR029044">
    <property type="entry name" value="Nucleotide-diphossugar_trans"/>
</dbReference>
<reference evidence="8 9" key="1">
    <citation type="submission" date="2023-07" db="EMBL/GenBank/DDBJ databases">
        <title>Sorghum-associated microbial communities from plants grown in Nebraska, USA.</title>
        <authorList>
            <person name="Schachtman D."/>
        </authorList>
    </citation>
    <scope>NUCLEOTIDE SEQUENCE [LARGE SCALE GENOMIC DNA]</scope>
    <source>
        <strain evidence="8 9">BE314</strain>
    </source>
</reference>
<gene>
    <name evidence="8" type="ORF">J2X20_005087</name>
</gene>
<keyword evidence="2" id="KW-1003">Cell membrane</keyword>
<dbReference type="CDD" id="cd00761">
    <property type="entry name" value="Glyco_tranf_GTA_type"/>
    <property type="match status" value="1"/>
</dbReference>
<dbReference type="Pfam" id="PF00535">
    <property type="entry name" value="Glycos_transf_2"/>
    <property type="match status" value="1"/>
</dbReference>
<evidence type="ECO:0000256" key="4">
    <source>
        <dbReference type="ARBA" id="ARBA00022679"/>
    </source>
</evidence>
<evidence type="ECO:0000313" key="9">
    <source>
        <dbReference type="Proteomes" id="UP001180453"/>
    </source>
</evidence>
<keyword evidence="6" id="KW-0732">Signal</keyword>
<dbReference type="PANTHER" id="PTHR43646">
    <property type="entry name" value="GLYCOSYLTRANSFERASE"/>
    <property type="match status" value="1"/>
</dbReference>
<sequence length="322" mass="36049">MHRIAIIICTWNRAALLGTTLASLGAMRAPADTAVEVLVVDNNSSDDTQARLQALQPGWPLGRLHALFEPRQGKQFALNTGIARARELGCEVLAFTDDDILFPADWLENITAVFGAGGPALAGGRTELQWPSCGRPDWYHDSMAAVVGGADLGLQRIAPTPPEYAPAGANLVARTALFDRVGAFSELHFRHMDLEFGQRCQARGETVTYEPTLCITAPVDAAVLTRRYFRRWAFKAGLSAWWPPSSREFLGVPLWQYLQMLQDGLGWLLGPLRREPVAERFVRELRLLRSWGRVQSRWRAHWFPGSYATWVERHSQKKQGLY</sequence>
<dbReference type="EMBL" id="JAVDXU010000004">
    <property type="protein sequence ID" value="MDR7272413.1"/>
    <property type="molecule type" value="Genomic_DNA"/>
</dbReference>
<protein>
    <submittedName>
        <fullName evidence="8">Glycosyltransferase involved in cell wall biosynthesis</fullName>
    </submittedName>
</protein>
<organism evidence="8 9">
    <name type="scientific">Roseateles saccharophilus</name>
    <name type="common">Pseudomonas saccharophila</name>
    <dbReference type="NCBI Taxonomy" id="304"/>
    <lineage>
        <taxon>Bacteria</taxon>
        <taxon>Pseudomonadati</taxon>
        <taxon>Pseudomonadota</taxon>
        <taxon>Betaproteobacteria</taxon>
        <taxon>Burkholderiales</taxon>
        <taxon>Sphaerotilaceae</taxon>
        <taxon>Roseateles</taxon>
    </lineage>
</organism>
<evidence type="ECO:0000256" key="1">
    <source>
        <dbReference type="ARBA" id="ARBA00004236"/>
    </source>
</evidence>
<keyword evidence="5" id="KW-0472">Membrane</keyword>
<evidence type="ECO:0000313" key="8">
    <source>
        <dbReference type="EMBL" id="MDR7272413.1"/>
    </source>
</evidence>
<proteinExistence type="predicted"/>